<gene>
    <name evidence="7" type="ORF">JOE61_001847</name>
</gene>
<comment type="similarity">
    <text evidence="2">Belongs to the bacterial solute-binding protein 5 family.</text>
</comment>
<evidence type="ECO:0000256" key="1">
    <source>
        <dbReference type="ARBA" id="ARBA00004196"/>
    </source>
</evidence>
<dbReference type="InterPro" id="IPR000914">
    <property type="entry name" value="SBP_5_dom"/>
</dbReference>
<evidence type="ECO:0000313" key="7">
    <source>
        <dbReference type="EMBL" id="MBM7508033.1"/>
    </source>
</evidence>
<dbReference type="Gene3D" id="3.10.105.10">
    <property type="entry name" value="Dipeptide-binding Protein, Domain 3"/>
    <property type="match status" value="1"/>
</dbReference>
<dbReference type="CDD" id="cd00995">
    <property type="entry name" value="PBP2_NikA_DppA_OppA_like"/>
    <property type="match status" value="1"/>
</dbReference>
<evidence type="ECO:0000256" key="5">
    <source>
        <dbReference type="SAM" id="Phobius"/>
    </source>
</evidence>
<dbReference type="Pfam" id="PF00496">
    <property type="entry name" value="SBP_bac_5"/>
    <property type="match status" value="1"/>
</dbReference>
<evidence type="ECO:0000259" key="6">
    <source>
        <dbReference type="Pfam" id="PF00496"/>
    </source>
</evidence>
<dbReference type="SUPFAM" id="SSF53850">
    <property type="entry name" value="Periplasmic binding protein-like II"/>
    <property type="match status" value="1"/>
</dbReference>
<accession>A0ABS2MA14</accession>
<dbReference type="PANTHER" id="PTHR30290">
    <property type="entry name" value="PERIPLASMIC BINDING COMPONENT OF ABC TRANSPORTER"/>
    <property type="match status" value="1"/>
</dbReference>
<dbReference type="EMBL" id="JAFBBZ010000001">
    <property type="protein sequence ID" value="MBM7508033.1"/>
    <property type="molecule type" value="Genomic_DNA"/>
</dbReference>
<proteinExistence type="inferred from homology"/>
<keyword evidence="5" id="KW-0472">Membrane</keyword>
<keyword evidence="5" id="KW-0812">Transmembrane</keyword>
<keyword evidence="5" id="KW-1133">Transmembrane helix</keyword>
<evidence type="ECO:0000256" key="2">
    <source>
        <dbReference type="ARBA" id="ARBA00005695"/>
    </source>
</evidence>
<evidence type="ECO:0000313" key="8">
    <source>
        <dbReference type="Proteomes" id="UP000732378"/>
    </source>
</evidence>
<comment type="caution">
    <text evidence="7">The sequence shown here is derived from an EMBL/GenBank/DDBJ whole genome shotgun (WGS) entry which is preliminary data.</text>
</comment>
<comment type="subcellular location">
    <subcellularLocation>
        <location evidence="1">Cell envelope</location>
    </subcellularLocation>
</comment>
<protein>
    <submittedName>
        <fullName evidence="7">Peptide/nickel transport system substrate-binding protein</fullName>
    </submittedName>
</protein>
<evidence type="ECO:0000256" key="4">
    <source>
        <dbReference type="ARBA" id="ARBA00022729"/>
    </source>
</evidence>
<feature type="domain" description="Solute-binding protein family 5" evidence="6">
    <location>
        <begin position="82"/>
        <end position="467"/>
    </location>
</feature>
<dbReference type="RefSeq" id="WP_193669810.1">
    <property type="nucleotide sequence ID" value="NZ_JACDTV010000010.1"/>
</dbReference>
<organism evidence="7 8">
    <name type="scientific">Nocardioides salarius</name>
    <dbReference type="NCBI Taxonomy" id="374513"/>
    <lineage>
        <taxon>Bacteria</taxon>
        <taxon>Bacillati</taxon>
        <taxon>Actinomycetota</taxon>
        <taxon>Actinomycetes</taxon>
        <taxon>Propionibacteriales</taxon>
        <taxon>Nocardioidaceae</taxon>
        <taxon>Nocardioides</taxon>
    </lineage>
</organism>
<keyword evidence="8" id="KW-1185">Reference proteome</keyword>
<evidence type="ECO:0000256" key="3">
    <source>
        <dbReference type="ARBA" id="ARBA00022448"/>
    </source>
</evidence>
<sequence length="618" mass="66224">MVRPGRLLAGLLAGCLLPVGMLGGLSGGAAAAGGGDPARFTVALLNEVDSFNPFLGIEVESYEMWALTYDYLVDFSTEDLSLQPSLATDWESSDDGLEWRFTIRDDVTWSDGEPLTADDLAFTYSRVLGKGPESATWKSWLAGVTEVEAPDDTTLVMSLSRPNSVLPMVPIPIVPQHVWSEVSGEAMKSFAAEPTDGAPVVGSGPFRLVEGTAGGSTYRFEANPDYWNGAPHVDEVVFRVFKSEDPAVQALVKGEVDFVEGISALQVDSLEGRDGVLAQNADTPGFDEISFNAGSVDLETGEPIGDPNPAVLDPEFRFAVGLALDRQQLVDTVYQGAGRPGSTIVPPGYATFHWEPPAEDLAHDPERAAALLDEAGYTVGADGLRTLPDGSPLGTLRLFARSDSATSTKVMAYFKEWLADLGIESEVTTVESSKLTDIILAGEFDAFEWGWFVDADPTSMLSYMTCDQRGNWSDSWYCDDEYDALFEAQGSELDPEVRAEQVKTMQETLFRDAPYLVTAYNTTGQAVRSDRFACLLQQPAETGQWIFQQGTHTYRSIRPAAEAGDCDGATSATEAAAAGDEEGPGAGLLVGAGGLVVLLVAGVAVLVVRRRGTAEDRE</sequence>
<dbReference type="Proteomes" id="UP000732378">
    <property type="component" value="Unassembled WGS sequence"/>
</dbReference>
<name>A0ABS2MA14_9ACTN</name>
<dbReference type="InterPro" id="IPR039424">
    <property type="entry name" value="SBP_5"/>
</dbReference>
<dbReference type="Gene3D" id="3.40.190.10">
    <property type="entry name" value="Periplasmic binding protein-like II"/>
    <property type="match status" value="1"/>
</dbReference>
<reference evidence="7 8" key="1">
    <citation type="submission" date="2021-01" db="EMBL/GenBank/DDBJ databases">
        <title>Sequencing the genomes of 1000 actinobacteria strains.</title>
        <authorList>
            <person name="Klenk H.-P."/>
        </authorList>
    </citation>
    <scope>NUCLEOTIDE SEQUENCE [LARGE SCALE GENOMIC DNA]</scope>
    <source>
        <strain evidence="7 8">DSM 18239</strain>
    </source>
</reference>
<keyword evidence="4" id="KW-0732">Signal</keyword>
<dbReference type="PANTHER" id="PTHR30290:SF10">
    <property type="entry name" value="PERIPLASMIC OLIGOPEPTIDE-BINDING PROTEIN-RELATED"/>
    <property type="match status" value="1"/>
</dbReference>
<keyword evidence="3" id="KW-0813">Transport</keyword>
<feature type="transmembrane region" description="Helical" evidence="5">
    <location>
        <begin position="586"/>
        <end position="608"/>
    </location>
</feature>